<sequence length="75" mass="8147">MPSRENFIPISASPPTDISSYARFMHQHTKRQMEAASRSSHRRSGNMSPGGTPSMSNGTSSTSPASLNGVHEYHD</sequence>
<dbReference type="Proteomes" id="UP000070501">
    <property type="component" value="Unassembled WGS sequence"/>
</dbReference>
<feature type="compositionally biased region" description="Polar residues" evidence="1">
    <location>
        <begin position="45"/>
        <end position="66"/>
    </location>
</feature>
<reference evidence="3" key="1">
    <citation type="submission" date="2016-02" db="EMBL/GenBank/DDBJ databases">
        <title>Draft genome sequence of Microdochium bolleyi, a fungal endophyte of beachgrass.</title>
        <authorList>
            <consortium name="DOE Joint Genome Institute"/>
            <person name="David A.S."/>
            <person name="May G."/>
            <person name="Haridas S."/>
            <person name="Lim J."/>
            <person name="Wang M."/>
            <person name="Labutti K."/>
            <person name="Lipzen A."/>
            <person name="Barry K."/>
            <person name="Grigoriev I.V."/>
        </authorList>
    </citation>
    <scope>NUCLEOTIDE SEQUENCE [LARGE SCALE GENOMIC DNA]</scope>
    <source>
        <strain evidence="3">J235TASD1</strain>
    </source>
</reference>
<keyword evidence="3" id="KW-1185">Reference proteome</keyword>
<dbReference type="EMBL" id="KQ964248">
    <property type="protein sequence ID" value="KXJ93055.1"/>
    <property type="molecule type" value="Genomic_DNA"/>
</dbReference>
<proteinExistence type="predicted"/>
<accession>A0A136J794</accession>
<organism evidence="2 3">
    <name type="scientific">Microdochium bolleyi</name>
    <dbReference type="NCBI Taxonomy" id="196109"/>
    <lineage>
        <taxon>Eukaryota</taxon>
        <taxon>Fungi</taxon>
        <taxon>Dikarya</taxon>
        <taxon>Ascomycota</taxon>
        <taxon>Pezizomycotina</taxon>
        <taxon>Sordariomycetes</taxon>
        <taxon>Xylariomycetidae</taxon>
        <taxon>Xylariales</taxon>
        <taxon>Microdochiaceae</taxon>
        <taxon>Microdochium</taxon>
    </lineage>
</organism>
<gene>
    <name evidence="2" type="ORF">Micbo1qcDRAFT_160971</name>
</gene>
<evidence type="ECO:0000313" key="2">
    <source>
        <dbReference type="EMBL" id="KXJ93055.1"/>
    </source>
</evidence>
<feature type="region of interest" description="Disordered" evidence="1">
    <location>
        <begin position="25"/>
        <end position="75"/>
    </location>
</feature>
<dbReference type="InParanoid" id="A0A136J794"/>
<protein>
    <submittedName>
        <fullName evidence="2">Uncharacterized protein</fullName>
    </submittedName>
</protein>
<dbReference type="AlphaFoldDB" id="A0A136J794"/>
<dbReference type="OrthoDB" id="5218421at2759"/>
<evidence type="ECO:0000256" key="1">
    <source>
        <dbReference type="SAM" id="MobiDB-lite"/>
    </source>
</evidence>
<evidence type="ECO:0000313" key="3">
    <source>
        <dbReference type="Proteomes" id="UP000070501"/>
    </source>
</evidence>
<name>A0A136J794_9PEZI</name>